<gene>
    <name evidence="1" type="ORF">FB390_2699</name>
</gene>
<keyword evidence="2" id="KW-1185">Reference proteome</keyword>
<dbReference type="GO" id="GO:0016301">
    <property type="term" value="F:kinase activity"/>
    <property type="evidence" value="ECO:0007669"/>
    <property type="project" value="UniProtKB-KW"/>
</dbReference>
<keyword evidence="1" id="KW-0418">Kinase</keyword>
<sequence length="314" mass="34702">MSVPPIPERLEKAILFLRGEEDGRAWLDVLPGRIAAYARQWQLLPESIADSGAMSCCVYCTTPDGTPAVLKIPVDQESGYTEAHLLQRWAPADAGPTILDRDDETGVFLMTRILPGSIAWPENDATDAAHYGELLTRLNQTHLPPPPSLKDLANVAHMRMDWARERFADPLYTSAMNAFGASTHLAEAETILGILLETTTERHVLHADLQAKNILEGPGHWYTIDPLGAIGDINAEAALWIAIQTGTTSIQQRLDQLALHPLLNPIRLHAWTYVLAVAEYRPYIPASADRMADFVHATDTARIVEDLSAQRPRQ</sequence>
<dbReference type="Proteomes" id="UP000316331">
    <property type="component" value="Unassembled WGS sequence"/>
</dbReference>
<dbReference type="OrthoDB" id="3638028at2"/>
<dbReference type="EMBL" id="VFPG01000001">
    <property type="protein sequence ID" value="TQM31056.1"/>
    <property type="molecule type" value="Genomic_DNA"/>
</dbReference>
<keyword evidence="1" id="KW-0808">Transferase</keyword>
<dbReference type="AlphaFoldDB" id="A0A543FB41"/>
<proteinExistence type="predicted"/>
<protein>
    <submittedName>
        <fullName evidence="1">Aminoglycoside/hydroxyurea antibiotic resistance kinase</fullName>
    </submittedName>
</protein>
<comment type="caution">
    <text evidence="1">The sequence shown here is derived from an EMBL/GenBank/DDBJ whole genome shotgun (WGS) entry which is preliminary data.</text>
</comment>
<dbReference type="GO" id="GO:0019748">
    <property type="term" value="P:secondary metabolic process"/>
    <property type="evidence" value="ECO:0007669"/>
    <property type="project" value="InterPro"/>
</dbReference>
<accession>A0A543FB41</accession>
<name>A0A543FB41_9NOCA</name>
<organism evidence="1 2">
    <name type="scientific">Nocardia bhagyanarayanae</name>
    <dbReference type="NCBI Taxonomy" id="1215925"/>
    <lineage>
        <taxon>Bacteria</taxon>
        <taxon>Bacillati</taxon>
        <taxon>Actinomycetota</taxon>
        <taxon>Actinomycetes</taxon>
        <taxon>Mycobacteriales</taxon>
        <taxon>Nocardiaceae</taxon>
        <taxon>Nocardia</taxon>
    </lineage>
</organism>
<dbReference type="InterPro" id="IPR011009">
    <property type="entry name" value="Kinase-like_dom_sf"/>
</dbReference>
<dbReference type="SUPFAM" id="SSF56112">
    <property type="entry name" value="Protein kinase-like (PK-like)"/>
    <property type="match status" value="1"/>
</dbReference>
<evidence type="ECO:0000313" key="2">
    <source>
        <dbReference type="Proteomes" id="UP000316331"/>
    </source>
</evidence>
<dbReference type="RefSeq" id="WP_141809226.1">
    <property type="nucleotide sequence ID" value="NZ_VFPG01000001.1"/>
</dbReference>
<reference evidence="1 2" key="1">
    <citation type="submission" date="2019-06" db="EMBL/GenBank/DDBJ databases">
        <title>Sequencing the genomes of 1000 actinobacteria strains.</title>
        <authorList>
            <person name="Klenk H.-P."/>
        </authorList>
    </citation>
    <scope>NUCLEOTIDE SEQUENCE [LARGE SCALE GENOMIC DNA]</scope>
    <source>
        <strain evidence="1 2">DSM 103495</strain>
    </source>
</reference>
<dbReference type="Pfam" id="PF04655">
    <property type="entry name" value="APH_6_hur"/>
    <property type="match status" value="1"/>
</dbReference>
<evidence type="ECO:0000313" key="1">
    <source>
        <dbReference type="EMBL" id="TQM31056.1"/>
    </source>
</evidence>
<dbReference type="GO" id="GO:0016773">
    <property type="term" value="F:phosphotransferase activity, alcohol group as acceptor"/>
    <property type="evidence" value="ECO:0007669"/>
    <property type="project" value="InterPro"/>
</dbReference>
<dbReference type="InterPro" id="IPR006748">
    <property type="entry name" value="NH2Glyco/OHUrea_AB-resist_kin"/>
</dbReference>